<evidence type="ECO:0000256" key="1">
    <source>
        <dbReference type="SAM" id="MobiDB-lite"/>
    </source>
</evidence>
<proteinExistence type="evidence at transcript level"/>
<feature type="compositionally biased region" description="Basic and acidic residues" evidence="1">
    <location>
        <begin position="295"/>
        <end position="308"/>
    </location>
</feature>
<feature type="chain" id="PRO_5009113511" evidence="2">
    <location>
        <begin position="17"/>
        <end position="308"/>
    </location>
</feature>
<feature type="signal peptide" evidence="2">
    <location>
        <begin position="1"/>
        <end position="16"/>
    </location>
</feature>
<sequence length="308" mass="33252">MSPIVFSLAIIVCVSAAQPLRNEMASEELYPGFPHESAYEEAKQMRNLDSIEFAANYKELMKQLDRSAWMRGGTLDSIGGGHLVRDLDGGVVRLRQNYDDGPDGHLDTIGGGHLLRNLDSIGGGHLVRNLDSIGGGHLVRNLDSIGGGHLVRNLDSIGGGHLVRNLDSIGGGHLVRNFDSIGGGHLIRNLDSIGGGHLVRNLDSLGGGHLVRNPDAQEDNLIRSYDEVEGHLDTLGGGHLLRSLDTIGGGHLVRDLANLSNDRLARNAKYESNSDEDDSNNGINPYEKSALGEVNKNEDTRRVRRSEN</sequence>
<keyword evidence="2" id="KW-0732">Signal</keyword>
<evidence type="ECO:0000313" key="3">
    <source>
        <dbReference type="EMBL" id="BAV78822.1"/>
    </source>
</evidence>
<protein>
    <submittedName>
        <fullName evidence="3">Orcokinin B</fullName>
    </submittedName>
</protein>
<evidence type="ECO:0000256" key="2">
    <source>
        <dbReference type="SAM" id="SignalP"/>
    </source>
</evidence>
<dbReference type="EMBL" id="LC146518">
    <property type="protein sequence ID" value="BAV78822.1"/>
    <property type="molecule type" value="mRNA"/>
</dbReference>
<dbReference type="AlphaFoldDB" id="A0A1E1G7T4"/>
<organism evidence="3">
    <name type="scientific">Plautia stali</name>
    <name type="common">Stink bug</name>
    <dbReference type="NCBI Taxonomy" id="106108"/>
    <lineage>
        <taxon>Eukaryota</taxon>
        <taxon>Metazoa</taxon>
        <taxon>Ecdysozoa</taxon>
        <taxon>Arthropoda</taxon>
        <taxon>Hexapoda</taxon>
        <taxon>Insecta</taxon>
        <taxon>Pterygota</taxon>
        <taxon>Neoptera</taxon>
        <taxon>Paraneoptera</taxon>
        <taxon>Hemiptera</taxon>
        <taxon>Heteroptera</taxon>
        <taxon>Panheteroptera</taxon>
        <taxon>Pentatomomorpha</taxon>
        <taxon>Pentatomoidea</taxon>
        <taxon>Pentatomidae</taxon>
        <taxon>Pentatominae</taxon>
        <taxon>Plautia</taxon>
    </lineage>
</organism>
<reference evidence="3" key="1">
    <citation type="submission" date="2016-04" db="EMBL/GenBank/DDBJ databases">
        <title>Identification of allatostatic molecules in the brown-winged green bug Plautia stali.</title>
        <authorList>
            <person name="Matsumoto K."/>
            <person name="Suetsugu Y."/>
            <person name="Tanaka Y."/>
            <person name="Kotaki T."/>
            <person name="Goto S.G."/>
            <person name="Shinoda T."/>
            <person name="Shiga S."/>
        </authorList>
    </citation>
    <scope>NUCLEOTIDE SEQUENCE</scope>
</reference>
<name>A0A1E1G7T4_PLAST</name>
<gene>
    <name evidence="3" type="primary">Ork-B</name>
</gene>
<feature type="region of interest" description="Disordered" evidence="1">
    <location>
        <begin position="270"/>
        <end position="308"/>
    </location>
</feature>
<accession>A0A1E1G7T4</accession>